<dbReference type="EMBL" id="LHPG02000004">
    <property type="protein sequence ID" value="PRW59415.1"/>
    <property type="molecule type" value="Genomic_DNA"/>
</dbReference>
<dbReference type="PANTHER" id="PTHR43706:SF47">
    <property type="entry name" value="EXTERNAL NADH-UBIQUINONE OXIDOREDUCTASE 1, MITOCHONDRIAL-RELATED"/>
    <property type="match status" value="1"/>
</dbReference>
<keyword evidence="8" id="KW-0560">Oxidoreductase</keyword>
<dbReference type="EC" id="1.6.5.9" evidence="3"/>
<dbReference type="InterPro" id="IPR054585">
    <property type="entry name" value="NDH2-like_C"/>
</dbReference>
<evidence type="ECO:0000313" key="15">
    <source>
        <dbReference type="EMBL" id="PRW59415.1"/>
    </source>
</evidence>
<evidence type="ECO:0000313" key="16">
    <source>
        <dbReference type="Proteomes" id="UP000239899"/>
    </source>
</evidence>
<evidence type="ECO:0000256" key="11">
    <source>
        <dbReference type="ARBA" id="ARBA00049010"/>
    </source>
</evidence>
<feature type="compositionally biased region" description="Low complexity" evidence="12">
    <location>
        <begin position="18"/>
        <end position="29"/>
    </location>
</feature>
<evidence type="ECO:0000259" key="14">
    <source>
        <dbReference type="Pfam" id="PF22366"/>
    </source>
</evidence>
<evidence type="ECO:0000256" key="8">
    <source>
        <dbReference type="ARBA" id="ARBA00023002"/>
    </source>
</evidence>
<dbReference type="Pfam" id="PF07992">
    <property type="entry name" value="Pyr_redox_2"/>
    <property type="match status" value="1"/>
</dbReference>
<sequence>MAAVAPSATALNSSRAGVALRASSARPSVARAARLQCRATAVPTEKSTLPPPPFQAPTNGNGNGNGKAQQQPGWPSLDETAPKGGGKKRIVVLGTGWASMSFVKAFDESMKDKYELVLLSPRNYFVYTPLLPAMCAGTVEERSIVEPVRAVLGSKGKFFEAKCTDIMPEEKTIVACFPEDAGFPEACFKIPYDYLVLGVGSINNTFNIQGVQEHTMFFKTVEDAARLRLRISECFERAALPQTTPEERKKLLSFVIVGGGPTGVEVAAELHDLITEDLVKLYPDQDLVKLYPDQIQDVSVRVIELMDHVLSMYDRAIGQYTAERFARSGINLVLNSRVKAVQDGTVTVVDKEGNESEIPFGACVWATGVAMHPVVRILQEKLPAGTQNHFRSAVTDEHLRVRGSNGTIFALGDAATIEQAKAVEKATQLFDKYAQTHPDGRLTLPELQQLMAEASQEFPHLREHATFLDGKLGMQRFGGLAFKAFQEANKDKAAIYREVGVVDPTSTLNHDQFVSLINGIDAGLRALPATAQVARQQGEFLAEAFRLADGRLDCLDELAPPFQYFHKGSMAYVGGDRAVMDVPKVGPLMGITAGLVWRGFETWSQISFRNQILVANDWARTKIFGRDTSRV</sequence>
<feature type="domain" description="FAD/NAD(P)-binding" evidence="13">
    <location>
        <begin position="89"/>
        <end position="422"/>
    </location>
</feature>
<evidence type="ECO:0000256" key="6">
    <source>
        <dbReference type="ARBA" id="ARBA00022827"/>
    </source>
</evidence>
<dbReference type="GO" id="GO:0005743">
    <property type="term" value="C:mitochondrial inner membrane"/>
    <property type="evidence" value="ECO:0007669"/>
    <property type="project" value="UniProtKB-SubCell"/>
</dbReference>
<gene>
    <name evidence="15" type="ORF">C2E21_2621</name>
</gene>
<organism evidence="15 16">
    <name type="scientific">Chlorella sorokiniana</name>
    <name type="common">Freshwater green alga</name>
    <dbReference type="NCBI Taxonomy" id="3076"/>
    <lineage>
        <taxon>Eukaryota</taxon>
        <taxon>Viridiplantae</taxon>
        <taxon>Chlorophyta</taxon>
        <taxon>core chlorophytes</taxon>
        <taxon>Trebouxiophyceae</taxon>
        <taxon>Chlorellales</taxon>
        <taxon>Chlorellaceae</taxon>
        <taxon>Chlorella clade</taxon>
        <taxon>Chlorella</taxon>
    </lineage>
</organism>
<comment type="catalytic activity">
    <reaction evidence="10">
        <text>a quinone + NADH + H(+) = a quinol + NAD(+)</text>
        <dbReference type="Rhea" id="RHEA:46160"/>
        <dbReference type="ChEBI" id="CHEBI:15378"/>
        <dbReference type="ChEBI" id="CHEBI:24646"/>
        <dbReference type="ChEBI" id="CHEBI:57540"/>
        <dbReference type="ChEBI" id="CHEBI:57945"/>
        <dbReference type="ChEBI" id="CHEBI:132124"/>
        <dbReference type="EC" id="1.6.5.9"/>
    </reaction>
</comment>
<keyword evidence="6" id="KW-0274">FAD</keyword>
<proteinExistence type="inferred from homology"/>
<evidence type="ECO:0000256" key="1">
    <source>
        <dbReference type="ARBA" id="ARBA00004637"/>
    </source>
</evidence>
<reference evidence="15 16" key="1">
    <citation type="journal article" date="2018" name="Plant J.">
        <title>Genome sequences of Chlorella sorokiniana UTEX 1602 and Micractinium conductrix SAG 241.80: implications to maltose excretion by a green alga.</title>
        <authorList>
            <person name="Arriola M.B."/>
            <person name="Velmurugan N."/>
            <person name="Zhang Y."/>
            <person name="Plunkett M.H."/>
            <person name="Hondzo H."/>
            <person name="Barney B.M."/>
        </authorList>
    </citation>
    <scope>NUCLEOTIDE SEQUENCE [LARGE SCALE GENOMIC DNA]</scope>
    <source>
        <strain evidence="16">UTEX 1602</strain>
    </source>
</reference>
<evidence type="ECO:0000256" key="2">
    <source>
        <dbReference type="ARBA" id="ARBA00005272"/>
    </source>
</evidence>
<accession>A0A2P6TZC4</accession>
<evidence type="ECO:0000256" key="7">
    <source>
        <dbReference type="ARBA" id="ARBA00022946"/>
    </source>
</evidence>
<dbReference type="STRING" id="3076.A0A2P6TZC4"/>
<feature type="domain" description="External alternative NADH-ubiquinone oxidoreductase-like C-terminal" evidence="14">
    <location>
        <begin position="566"/>
        <end position="627"/>
    </location>
</feature>
<comment type="catalytic activity">
    <reaction evidence="11">
        <text>a ubiquinone + NADH + H(+) = a ubiquinol + NAD(+)</text>
        <dbReference type="Rhea" id="RHEA:23152"/>
        <dbReference type="Rhea" id="RHEA-COMP:9565"/>
        <dbReference type="Rhea" id="RHEA-COMP:9566"/>
        <dbReference type="ChEBI" id="CHEBI:15378"/>
        <dbReference type="ChEBI" id="CHEBI:16389"/>
        <dbReference type="ChEBI" id="CHEBI:17976"/>
        <dbReference type="ChEBI" id="CHEBI:57540"/>
        <dbReference type="ChEBI" id="CHEBI:57945"/>
    </reaction>
</comment>
<comment type="subcellular location">
    <subcellularLocation>
        <location evidence="1">Mitochondrion inner membrane</location>
        <topology evidence="1">Peripheral membrane protein</topology>
    </subcellularLocation>
</comment>
<evidence type="ECO:0000256" key="12">
    <source>
        <dbReference type="SAM" id="MobiDB-lite"/>
    </source>
</evidence>
<keyword evidence="5" id="KW-0999">Mitochondrion inner membrane</keyword>
<comment type="caution">
    <text evidence="15">The sequence shown here is derived from an EMBL/GenBank/DDBJ whole genome shotgun (WGS) entry which is preliminary data.</text>
</comment>
<dbReference type="Pfam" id="PF22366">
    <property type="entry name" value="NDH2_C"/>
    <property type="match status" value="1"/>
</dbReference>
<evidence type="ECO:0000256" key="4">
    <source>
        <dbReference type="ARBA" id="ARBA00022630"/>
    </source>
</evidence>
<comment type="similarity">
    <text evidence="2">Belongs to the NADH dehydrogenase family.</text>
</comment>
<keyword evidence="7" id="KW-0809">Transit peptide</keyword>
<keyword evidence="9" id="KW-0520">NAD</keyword>
<evidence type="ECO:0000256" key="3">
    <source>
        <dbReference type="ARBA" id="ARBA00012637"/>
    </source>
</evidence>
<dbReference type="SUPFAM" id="SSF51905">
    <property type="entry name" value="FAD/NAD(P)-binding domain"/>
    <property type="match status" value="2"/>
</dbReference>
<keyword evidence="4" id="KW-0285">Flavoprotein</keyword>
<keyword evidence="5" id="KW-0496">Mitochondrion</keyword>
<keyword evidence="16" id="KW-1185">Reference proteome</keyword>
<feature type="region of interest" description="Disordered" evidence="12">
    <location>
        <begin position="41"/>
        <end position="85"/>
    </location>
</feature>
<evidence type="ECO:0000259" key="13">
    <source>
        <dbReference type="Pfam" id="PF07992"/>
    </source>
</evidence>
<dbReference type="Gene3D" id="3.50.50.100">
    <property type="match status" value="2"/>
</dbReference>
<protein>
    <recommendedName>
        <fullName evidence="3">NADH:ubiquinone reductase (non-electrogenic)</fullName>
        <ecNumber evidence="3">1.6.5.9</ecNumber>
    </recommendedName>
</protein>
<name>A0A2P6TZC4_CHLSO</name>
<dbReference type="InterPro" id="IPR045024">
    <property type="entry name" value="NDH-2"/>
</dbReference>
<feature type="region of interest" description="Disordered" evidence="12">
    <location>
        <begin position="1"/>
        <end position="29"/>
    </location>
</feature>
<dbReference type="InterPro" id="IPR036188">
    <property type="entry name" value="FAD/NAD-bd_sf"/>
</dbReference>
<dbReference type="PANTHER" id="PTHR43706">
    <property type="entry name" value="NADH DEHYDROGENASE"/>
    <property type="match status" value="1"/>
</dbReference>
<dbReference type="AlphaFoldDB" id="A0A2P6TZC4"/>
<evidence type="ECO:0000256" key="5">
    <source>
        <dbReference type="ARBA" id="ARBA00022792"/>
    </source>
</evidence>
<keyword evidence="5" id="KW-0472">Membrane</keyword>
<dbReference type="GO" id="GO:0050136">
    <property type="term" value="F:NADH dehydrogenase (quinone) (non-electrogenic) activity"/>
    <property type="evidence" value="ECO:0007669"/>
    <property type="project" value="UniProtKB-EC"/>
</dbReference>
<evidence type="ECO:0000256" key="9">
    <source>
        <dbReference type="ARBA" id="ARBA00023027"/>
    </source>
</evidence>
<evidence type="ECO:0000256" key="10">
    <source>
        <dbReference type="ARBA" id="ARBA00047599"/>
    </source>
</evidence>
<dbReference type="OrthoDB" id="3244603at2759"/>
<dbReference type="Proteomes" id="UP000239899">
    <property type="component" value="Unassembled WGS sequence"/>
</dbReference>
<dbReference type="InterPro" id="IPR023753">
    <property type="entry name" value="FAD/NAD-binding_dom"/>
</dbReference>